<dbReference type="EMBL" id="SNXZ01000006">
    <property type="protein sequence ID" value="TDP93621.1"/>
    <property type="molecule type" value="Genomic_DNA"/>
</dbReference>
<comment type="subunit">
    <text evidence="1">Heterodimer of an alpha and a beta chain.</text>
</comment>
<dbReference type="CDD" id="cd03677">
    <property type="entry name" value="MM_CoA_mutase_beta"/>
    <property type="match status" value="1"/>
</dbReference>
<comment type="caution">
    <text evidence="4">The sequence shown here is derived from an EMBL/GenBank/DDBJ whole genome shotgun (WGS) entry which is preliminary data.</text>
</comment>
<sequence length="631" mass="65905">MTTPSAPSSAAAPPETPPEPERLVLAGEFAAPDRDQWRALVAGVLRKSGVLGEDEPDVPVEDLLVTTTYDGIGVQPLYVADDQAPDPGLPGLPPFVRGGTPDGAVAAGWDVRQRHAHPDPEVTKAAILTDLECGVRSLWLVVGDGAIPVEHLPTVLHEVYLDLAPVALDAGAGFAAAAEALLGVYQDKQIPASEVRGSLGADPIGLLAATGAEPDLEGAAKLAARVAADHPNLRTITVDALPFHDAGGSDAQELGFSLAAAVAYLRALTGAGLDVDAAARQLEFRYAATADQFLTIAKFRAARRLWARVCEVSGAAQAPQAQHAVTSSAMMTRRDPWVNMLRTTLACFGAGVAGADAITVQPFDAAIGLPDAFAARIARNTHAVLLDESSVAGVIDPAGGSWYVERLTDQLAHAAWAQFTAIEAHGGIVKALQDGEIERRLAETWQVRCVNVATRADPITGVSEFPDVNEKPVVRDPDPGRRSGGLPKLRYAQAYEQLRDTADSRFAETGERPSVFLATIGPLAHHTARATFAANLFQAGGFATPTAGATNGVDDLVKVYRDQPSPVVCLCGTDKAYPDIVGPAAAALREAGAKKVYLAGKPRPEYSGVDGYVHMGCDALAVLADVTGVSA</sequence>
<feature type="region of interest" description="Disordered" evidence="2">
    <location>
        <begin position="1"/>
        <end position="20"/>
    </location>
</feature>
<feature type="compositionally biased region" description="Basic and acidic residues" evidence="2">
    <location>
        <begin position="468"/>
        <end position="481"/>
    </location>
</feature>
<dbReference type="InterPro" id="IPR016176">
    <property type="entry name" value="Cbl-dep_enz_cat"/>
</dbReference>
<accession>A0A4R6S250</accession>
<dbReference type="Pfam" id="PF01642">
    <property type="entry name" value="MM_CoA_mutase"/>
    <property type="match status" value="1"/>
</dbReference>
<dbReference type="InterPro" id="IPR024067">
    <property type="entry name" value="Me-malonyl-CoA_mutase_sm_su_N"/>
</dbReference>
<feature type="compositionally biased region" description="Low complexity" evidence="2">
    <location>
        <begin position="1"/>
        <end position="13"/>
    </location>
</feature>
<organism evidence="4 5">
    <name type="scientific">Labedaea rhizosphaerae</name>
    <dbReference type="NCBI Taxonomy" id="598644"/>
    <lineage>
        <taxon>Bacteria</taxon>
        <taxon>Bacillati</taxon>
        <taxon>Actinomycetota</taxon>
        <taxon>Actinomycetes</taxon>
        <taxon>Pseudonocardiales</taxon>
        <taxon>Pseudonocardiaceae</taxon>
        <taxon>Labedaea</taxon>
    </lineage>
</organism>
<evidence type="ECO:0000256" key="2">
    <source>
        <dbReference type="SAM" id="MobiDB-lite"/>
    </source>
</evidence>
<evidence type="ECO:0000313" key="5">
    <source>
        <dbReference type="Proteomes" id="UP000295444"/>
    </source>
</evidence>
<dbReference type="GO" id="GO:0005737">
    <property type="term" value="C:cytoplasm"/>
    <property type="evidence" value="ECO:0007669"/>
    <property type="project" value="TreeGrafter"/>
</dbReference>
<dbReference type="GO" id="GO:0019678">
    <property type="term" value="P:propionate metabolic process, methylmalonyl pathway"/>
    <property type="evidence" value="ECO:0007669"/>
    <property type="project" value="TreeGrafter"/>
</dbReference>
<evidence type="ECO:0000259" key="3">
    <source>
        <dbReference type="Pfam" id="PF01642"/>
    </source>
</evidence>
<dbReference type="RefSeq" id="WP_133852656.1">
    <property type="nucleotide sequence ID" value="NZ_SNXZ01000006.1"/>
</dbReference>
<dbReference type="PANTHER" id="PTHR48101">
    <property type="entry name" value="METHYLMALONYL-COA MUTASE, MITOCHONDRIAL-RELATED"/>
    <property type="match status" value="1"/>
</dbReference>
<dbReference type="OrthoDB" id="9762378at2"/>
<protein>
    <submittedName>
        <fullName evidence="4">Heterodimeric methylmalonyl-CoA mutase small subunit</fullName>
    </submittedName>
</protein>
<dbReference type="PANTHER" id="PTHR48101:SF4">
    <property type="entry name" value="METHYLMALONYL-COA MUTASE, MITOCHONDRIAL"/>
    <property type="match status" value="1"/>
</dbReference>
<dbReference type="SUPFAM" id="SSF51703">
    <property type="entry name" value="Cobalamin (vitamin B12)-dependent enzymes"/>
    <property type="match status" value="1"/>
</dbReference>
<keyword evidence="5" id="KW-1185">Reference proteome</keyword>
<dbReference type="Gene3D" id="3.20.20.240">
    <property type="entry name" value="Methylmalonyl-CoA mutase"/>
    <property type="match status" value="1"/>
</dbReference>
<dbReference type="AlphaFoldDB" id="A0A4R6S250"/>
<dbReference type="Proteomes" id="UP000295444">
    <property type="component" value="Unassembled WGS sequence"/>
</dbReference>
<feature type="domain" description="Methylmalonyl-CoA mutase alpha/beta chain catalytic" evidence="3">
    <location>
        <begin position="149"/>
        <end position="473"/>
    </location>
</feature>
<name>A0A4R6S250_LABRH</name>
<dbReference type="GO" id="GO:0031419">
    <property type="term" value="F:cobalamin binding"/>
    <property type="evidence" value="ECO:0007669"/>
    <property type="project" value="UniProtKB-KW"/>
</dbReference>
<dbReference type="Gene3D" id="1.10.196.20">
    <property type="match status" value="1"/>
</dbReference>
<gene>
    <name evidence="4" type="ORF">EV186_10615</name>
</gene>
<dbReference type="GO" id="GO:0004494">
    <property type="term" value="F:methylmalonyl-CoA mutase activity"/>
    <property type="evidence" value="ECO:0007669"/>
    <property type="project" value="UniProtKB-EC"/>
</dbReference>
<evidence type="ECO:0000256" key="1">
    <source>
        <dbReference type="ARBA" id="ARBA00011870"/>
    </source>
</evidence>
<evidence type="ECO:0000313" key="4">
    <source>
        <dbReference type="EMBL" id="TDP93621.1"/>
    </source>
</evidence>
<dbReference type="Gene3D" id="3.40.50.280">
    <property type="entry name" value="Cobalamin-binding domain"/>
    <property type="match status" value="1"/>
</dbReference>
<dbReference type="InterPro" id="IPR006099">
    <property type="entry name" value="MeMalonylCoA_mutase_a/b_cat"/>
</dbReference>
<proteinExistence type="predicted"/>
<reference evidence="4 5" key="1">
    <citation type="submission" date="2019-03" db="EMBL/GenBank/DDBJ databases">
        <title>Genomic Encyclopedia of Type Strains, Phase IV (KMG-IV): sequencing the most valuable type-strain genomes for metagenomic binning, comparative biology and taxonomic classification.</title>
        <authorList>
            <person name="Goeker M."/>
        </authorList>
    </citation>
    <scope>NUCLEOTIDE SEQUENCE [LARGE SCALE GENOMIC DNA]</scope>
    <source>
        <strain evidence="4 5">DSM 45361</strain>
    </source>
</reference>
<feature type="region of interest" description="Disordered" evidence="2">
    <location>
        <begin position="467"/>
        <end position="486"/>
    </location>
</feature>